<evidence type="ECO:0000256" key="3">
    <source>
        <dbReference type="ARBA" id="ARBA00022801"/>
    </source>
</evidence>
<accession>A0AAW1X8R8</accession>
<name>A0AAW1X8R8_RUBAR</name>
<dbReference type="Pfam" id="PF02902">
    <property type="entry name" value="Peptidase_C48"/>
    <property type="match status" value="1"/>
</dbReference>
<evidence type="ECO:0000256" key="4">
    <source>
        <dbReference type="SAM" id="Coils"/>
    </source>
</evidence>
<keyword evidence="2" id="KW-0645">Protease</keyword>
<dbReference type="AlphaFoldDB" id="A0AAW1X8R8"/>
<evidence type="ECO:0000313" key="8">
    <source>
        <dbReference type="Proteomes" id="UP001457282"/>
    </source>
</evidence>
<evidence type="ECO:0000256" key="2">
    <source>
        <dbReference type="ARBA" id="ARBA00022670"/>
    </source>
</evidence>
<dbReference type="Proteomes" id="UP001457282">
    <property type="component" value="Unassembled WGS sequence"/>
</dbReference>
<dbReference type="Pfam" id="PF03004">
    <property type="entry name" value="Transposase_24"/>
    <property type="match status" value="1"/>
</dbReference>
<sequence length="696" mass="80080">MSKKSKKKDVESVSGSKSAKELEDTEDVNSGATNQLGVWPNVDKDLKESIWEDVEGSFKLPLESKRMVLTSAGTKWRQFKTMLTRKYVLPNLGRKRKLRKPPRQYNFVGLDPWKKFVRERKKPEWLTLHNEQSERVGKRKYPHRLSRLGYIRLEEKLRKKLPDGEEIDRALLWKKARENKNGEIDEELAPVIIEIVRCFIGEEKECELKTSGSDDVLTKVLKTPEHSGRVRGVGGYVNPFTCFNIPRAKLERVSRATLLARDLERDKELEETKRKLQEEAAKQREFFLQKFASLEALVKGNATVNAVVEAADTNEREKLVSPISDKASFQHTKDGNPKAKFLCDDNGTQCELAVDSTTNIVAWGTIIEEDSANRTIHGIKLREDCIRVSIDGGIQDDATLPCPVKDELETVRQAIGSHVAWPRNLVITKGQNFLKKKKNIVSSKKELKFDQEVNLDHPMVPKRCKLLYKHAKQYMTKTGQSIRMMIDAHVFGFPRELYILAENITDLLEMNWIGAGVIAAYMTELHEELDTKNLLDTFGFVDPSFAYKRPSEEVEKYIVDRMKEGKSDRIFLMPHNPGKHWVLTIIWEDEIYLMDSMAKPIRYTAWEKTVTSAVKTFHAETGGVKKVPKWKQLPGSPKQSGGHECGYYVMRYIKEIVEDETLTFPKKWAVKNRKEYNQDELDEVRIKVSDYLGTIM</sequence>
<feature type="region of interest" description="Disordered" evidence="5">
    <location>
        <begin position="1"/>
        <end position="38"/>
    </location>
</feature>
<reference evidence="7 8" key="1">
    <citation type="journal article" date="2023" name="G3 (Bethesda)">
        <title>A chromosome-length genome assembly and annotation of blackberry (Rubus argutus, cv. 'Hillquist').</title>
        <authorList>
            <person name="Bruna T."/>
            <person name="Aryal R."/>
            <person name="Dudchenko O."/>
            <person name="Sargent D.J."/>
            <person name="Mead D."/>
            <person name="Buti M."/>
            <person name="Cavallini A."/>
            <person name="Hytonen T."/>
            <person name="Andres J."/>
            <person name="Pham M."/>
            <person name="Weisz D."/>
            <person name="Mascagni F."/>
            <person name="Usai G."/>
            <person name="Natali L."/>
            <person name="Bassil N."/>
            <person name="Fernandez G.E."/>
            <person name="Lomsadze A."/>
            <person name="Armour M."/>
            <person name="Olukolu B."/>
            <person name="Poorten T."/>
            <person name="Britton C."/>
            <person name="Davik J."/>
            <person name="Ashrafi H."/>
            <person name="Aiden E.L."/>
            <person name="Borodovsky M."/>
            <person name="Worthington M."/>
        </authorList>
    </citation>
    <scope>NUCLEOTIDE SEQUENCE [LARGE SCALE GENOMIC DNA]</scope>
    <source>
        <strain evidence="7">PI 553951</strain>
    </source>
</reference>
<evidence type="ECO:0000256" key="5">
    <source>
        <dbReference type="SAM" id="MobiDB-lite"/>
    </source>
</evidence>
<feature type="domain" description="Ubiquitin-like protease family profile" evidence="6">
    <location>
        <begin position="497"/>
        <end position="656"/>
    </location>
</feature>
<comment type="caution">
    <text evidence="7">The sequence shown here is derived from an EMBL/GenBank/DDBJ whole genome shotgun (WGS) entry which is preliminary data.</text>
</comment>
<keyword evidence="3" id="KW-0378">Hydrolase</keyword>
<evidence type="ECO:0000256" key="1">
    <source>
        <dbReference type="ARBA" id="ARBA00005234"/>
    </source>
</evidence>
<dbReference type="Pfam" id="PF26133">
    <property type="entry name" value="DUF8039"/>
    <property type="match status" value="1"/>
</dbReference>
<dbReference type="GO" id="GO:0008234">
    <property type="term" value="F:cysteine-type peptidase activity"/>
    <property type="evidence" value="ECO:0007669"/>
    <property type="project" value="InterPro"/>
</dbReference>
<dbReference type="InterPro" id="IPR004252">
    <property type="entry name" value="Probable_transposase_24"/>
</dbReference>
<dbReference type="GO" id="GO:0006508">
    <property type="term" value="P:proteolysis"/>
    <property type="evidence" value="ECO:0007669"/>
    <property type="project" value="UniProtKB-KW"/>
</dbReference>
<dbReference type="Gene3D" id="3.40.395.10">
    <property type="entry name" value="Adenoviral Proteinase, Chain A"/>
    <property type="match status" value="1"/>
</dbReference>
<gene>
    <name evidence="7" type="ORF">M0R45_020292</name>
</gene>
<keyword evidence="8" id="KW-1185">Reference proteome</keyword>
<dbReference type="InterPro" id="IPR038765">
    <property type="entry name" value="Papain-like_cys_pep_sf"/>
</dbReference>
<dbReference type="SUPFAM" id="SSF54001">
    <property type="entry name" value="Cysteine proteinases"/>
    <property type="match status" value="1"/>
</dbReference>
<evidence type="ECO:0000259" key="6">
    <source>
        <dbReference type="PROSITE" id="PS50600"/>
    </source>
</evidence>
<comment type="similarity">
    <text evidence="1">Belongs to the peptidase C48 family.</text>
</comment>
<feature type="coiled-coil region" evidence="4">
    <location>
        <begin position="259"/>
        <end position="286"/>
    </location>
</feature>
<dbReference type="PANTHER" id="PTHR33018:SF31">
    <property type="entry name" value="TRANSPOSASE, PTTA_EN_SPM, PLANT"/>
    <property type="match status" value="1"/>
</dbReference>
<organism evidence="7 8">
    <name type="scientific">Rubus argutus</name>
    <name type="common">Southern blackberry</name>
    <dbReference type="NCBI Taxonomy" id="59490"/>
    <lineage>
        <taxon>Eukaryota</taxon>
        <taxon>Viridiplantae</taxon>
        <taxon>Streptophyta</taxon>
        <taxon>Embryophyta</taxon>
        <taxon>Tracheophyta</taxon>
        <taxon>Spermatophyta</taxon>
        <taxon>Magnoliopsida</taxon>
        <taxon>eudicotyledons</taxon>
        <taxon>Gunneridae</taxon>
        <taxon>Pentapetalae</taxon>
        <taxon>rosids</taxon>
        <taxon>fabids</taxon>
        <taxon>Rosales</taxon>
        <taxon>Rosaceae</taxon>
        <taxon>Rosoideae</taxon>
        <taxon>Rosoideae incertae sedis</taxon>
        <taxon>Rubus</taxon>
    </lineage>
</organism>
<dbReference type="EMBL" id="JBEDUW010000004">
    <property type="protein sequence ID" value="KAK9933082.1"/>
    <property type="molecule type" value="Genomic_DNA"/>
</dbReference>
<evidence type="ECO:0000313" key="7">
    <source>
        <dbReference type="EMBL" id="KAK9933082.1"/>
    </source>
</evidence>
<dbReference type="PANTHER" id="PTHR33018">
    <property type="entry name" value="OS10G0338966 PROTEIN-RELATED"/>
    <property type="match status" value="1"/>
</dbReference>
<keyword evidence="4" id="KW-0175">Coiled coil</keyword>
<dbReference type="PROSITE" id="PS50600">
    <property type="entry name" value="ULP_PROTEASE"/>
    <property type="match status" value="1"/>
</dbReference>
<dbReference type="InterPro" id="IPR003653">
    <property type="entry name" value="Peptidase_C48_C"/>
</dbReference>
<proteinExistence type="inferred from homology"/>
<dbReference type="InterPro" id="IPR058352">
    <property type="entry name" value="DUF8039"/>
</dbReference>
<protein>
    <recommendedName>
        <fullName evidence="6">Ubiquitin-like protease family profile domain-containing protein</fullName>
    </recommendedName>
</protein>